<evidence type="ECO:0000313" key="14">
    <source>
        <dbReference type="EMBL" id="KAA0185047.1"/>
    </source>
</evidence>
<evidence type="ECO:0000256" key="3">
    <source>
        <dbReference type="ARBA" id="ARBA00012759"/>
    </source>
</evidence>
<dbReference type="PROSITE" id="PS00972">
    <property type="entry name" value="USP_1"/>
    <property type="match status" value="1"/>
</dbReference>
<dbReference type="CDD" id="cd16104">
    <property type="entry name" value="Ubl_USP14_like"/>
    <property type="match status" value="1"/>
</dbReference>
<dbReference type="Gene3D" id="3.10.20.90">
    <property type="entry name" value="Phosphatidylinositol 3-kinase Catalytic Subunit, Chain A, domain 1"/>
    <property type="match status" value="1"/>
</dbReference>
<evidence type="ECO:0000256" key="1">
    <source>
        <dbReference type="ARBA" id="ARBA00000707"/>
    </source>
</evidence>
<dbReference type="InterPro" id="IPR028889">
    <property type="entry name" value="USP"/>
</dbReference>
<evidence type="ECO:0000256" key="6">
    <source>
        <dbReference type="ARBA" id="ARBA00022786"/>
    </source>
</evidence>
<dbReference type="GO" id="GO:0070628">
    <property type="term" value="F:proteasome binding"/>
    <property type="evidence" value="ECO:0007669"/>
    <property type="project" value="TreeGrafter"/>
</dbReference>
<dbReference type="SMART" id="SM00213">
    <property type="entry name" value="UBQ"/>
    <property type="match status" value="1"/>
</dbReference>
<gene>
    <name evidence="14" type="ORF">FBUS_10853</name>
</gene>
<comment type="caution">
    <text evidence="14">The sequence shown here is derived from an EMBL/GenBank/DDBJ whole genome shotgun (WGS) entry which is preliminary data.</text>
</comment>
<dbReference type="InterPro" id="IPR018200">
    <property type="entry name" value="USP_CS"/>
</dbReference>
<dbReference type="GO" id="GO:0016579">
    <property type="term" value="P:protein deubiquitination"/>
    <property type="evidence" value="ECO:0007669"/>
    <property type="project" value="InterPro"/>
</dbReference>
<evidence type="ECO:0000256" key="10">
    <source>
        <dbReference type="ARBA" id="ARBA00029889"/>
    </source>
</evidence>
<dbReference type="EMBL" id="LUCM01010745">
    <property type="protein sequence ID" value="KAA0185047.1"/>
    <property type="molecule type" value="Genomic_DNA"/>
</dbReference>
<dbReference type="GO" id="GO:0043161">
    <property type="term" value="P:proteasome-mediated ubiquitin-dependent protein catabolic process"/>
    <property type="evidence" value="ECO:0007669"/>
    <property type="project" value="InterPro"/>
</dbReference>
<keyword evidence="8" id="KW-0788">Thiol protease</keyword>
<evidence type="ECO:0000259" key="13">
    <source>
        <dbReference type="PROSITE" id="PS50235"/>
    </source>
</evidence>
<dbReference type="GO" id="GO:0004843">
    <property type="term" value="F:cysteine-type deubiquitinase activity"/>
    <property type="evidence" value="ECO:0007669"/>
    <property type="project" value="UniProtKB-EC"/>
</dbReference>
<keyword evidence="6" id="KW-0833">Ubl conjugation pathway</keyword>
<comment type="similarity">
    <text evidence="2">Belongs to the peptidase C19 family. USP14/UBP6 subfamily.</text>
</comment>
<dbReference type="PROSITE" id="PS50235">
    <property type="entry name" value="USP_3"/>
    <property type="match status" value="1"/>
</dbReference>
<name>A0A8E0RQ59_9TREM</name>
<dbReference type="SUPFAM" id="SSF54001">
    <property type="entry name" value="Cysteine proteinases"/>
    <property type="match status" value="1"/>
</dbReference>
<dbReference type="InterPro" id="IPR044635">
    <property type="entry name" value="UBP14-like"/>
</dbReference>
<dbReference type="PROSITE" id="PS50053">
    <property type="entry name" value="UBIQUITIN_2"/>
    <property type="match status" value="1"/>
</dbReference>
<evidence type="ECO:0000256" key="5">
    <source>
        <dbReference type="ARBA" id="ARBA00022670"/>
    </source>
</evidence>
<dbReference type="AlphaFoldDB" id="A0A8E0RQ59"/>
<dbReference type="InterPro" id="IPR019954">
    <property type="entry name" value="Ubiquitin_CS"/>
</dbReference>
<dbReference type="PANTHER" id="PTHR43982:SF1">
    <property type="entry name" value="UBIQUITIN CARBOXYL-TERMINAL HYDROLASE 14"/>
    <property type="match status" value="1"/>
</dbReference>
<dbReference type="InterPro" id="IPR000626">
    <property type="entry name" value="Ubiquitin-like_dom"/>
</dbReference>
<evidence type="ECO:0000256" key="4">
    <source>
        <dbReference type="ARBA" id="ARBA00014611"/>
    </source>
</evidence>
<dbReference type="EC" id="3.4.19.12" evidence="3"/>
<dbReference type="InterPro" id="IPR038765">
    <property type="entry name" value="Papain-like_cys_pep_sf"/>
</dbReference>
<evidence type="ECO:0000256" key="8">
    <source>
        <dbReference type="ARBA" id="ARBA00022807"/>
    </source>
</evidence>
<keyword evidence="7 14" id="KW-0378">Hydrolase</keyword>
<feature type="domain" description="Ubiquitin-like" evidence="12">
    <location>
        <begin position="9"/>
        <end position="73"/>
    </location>
</feature>
<dbReference type="Proteomes" id="UP000728185">
    <property type="component" value="Unassembled WGS sequence"/>
</dbReference>
<dbReference type="PROSITE" id="PS00299">
    <property type="entry name" value="UBIQUITIN_1"/>
    <property type="match status" value="1"/>
</dbReference>
<dbReference type="GO" id="GO:0061136">
    <property type="term" value="P:regulation of proteasomal protein catabolic process"/>
    <property type="evidence" value="ECO:0007669"/>
    <property type="project" value="TreeGrafter"/>
</dbReference>
<protein>
    <recommendedName>
        <fullName evidence="4">Ubiquitin carboxyl-terminal hydrolase 14</fullName>
        <ecNumber evidence="3">3.4.19.12</ecNumber>
    </recommendedName>
    <alternativeName>
        <fullName evidence="9">Deubiquitinating enzyme 14</fullName>
    </alternativeName>
    <alternativeName>
        <fullName evidence="10">Ubiquitin thioesterase 14</fullName>
    </alternativeName>
    <alternativeName>
        <fullName evidence="11">Ubiquitin-specific-processing protease 14</fullName>
    </alternativeName>
</protein>
<proteinExistence type="inferred from homology"/>
<sequence>MVFLDLPLHSVNVKWQKERYKNVECNTEESPEQFKAVLFSLTGVPPERQKVMMPGKILGDTDYDGIKLRDVGLGFITDSQGATVMLMGTAEELPKVDSSEAIVEEVKPPTESKVELPHGIVNLGNTCYASAAVQLLYSVPEVRAALEM</sequence>
<accession>A0A8E0RQ59</accession>
<keyword evidence="15" id="KW-1185">Reference proteome</keyword>
<keyword evidence="5" id="KW-0645">Protease</keyword>
<comment type="catalytic activity">
    <reaction evidence="1">
        <text>Thiol-dependent hydrolysis of ester, thioester, amide, peptide and isopeptide bonds formed by the C-terminal Gly of ubiquitin (a 76-residue protein attached to proteins as an intracellular targeting signal).</text>
        <dbReference type="EC" id="3.4.19.12"/>
    </reaction>
</comment>
<evidence type="ECO:0000259" key="12">
    <source>
        <dbReference type="PROSITE" id="PS50053"/>
    </source>
</evidence>
<evidence type="ECO:0000313" key="15">
    <source>
        <dbReference type="Proteomes" id="UP000728185"/>
    </source>
</evidence>
<dbReference type="Pfam" id="PF00240">
    <property type="entry name" value="ubiquitin"/>
    <property type="match status" value="1"/>
</dbReference>
<dbReference type="PANTHER" id="PTHR43982">
    <property type="entry name" value="UBIQUITIN CARBOXYL-TERMINAL HYDROLASE"/>
    <property type="match status" value="1"/>
</dbReference>
<evidence type="ECO:0000256" key="11">
    <source>
        <dbReference type="ARBA" id="ARBA00032096"/>
    </source>
</evidence>
<reference evidence="14" key="1">
    <citation type="submission" date="2019-05" db="EMBL/GenBank/DDBJ databases">
        <title>Annotation for the trematode Fasciolopsis buski.</title>
        <authorList>
            <person name="Choi Y.-J."/>
        </authorList>
    </citation>
    <scope>NUCLEOTIDE SEQUENCE</scope>
    <source>
        <strain evidence="14">HT</strain>
        <tissue evidence="14">Whole worm</tissue>
    </source>
</reference>
<organism evidence="14 15">
    <name type="scientific">Fasciolopsis buskii</name>
    <dbReference type="NCBI Taxonomy" id="27845"/>
    <lineage>
        <taxon>Eukaryota</taxon>
        <taxon>Metazoa</taxon>
        <taxon>Spiralia</taxon>
        <taxon>Lophotrochozoa</taxon>
        <taxon>Platyhelminthes</taxon>
        <taxon>Trematoda</taxon>
        <taxon>Digenea</taxon>
        <taxon>Plagiorchiida</taxon>
        <taxon>Echinostomata</taxon>
        <taxon>Echinostomatoidea</taxon>
        <taxon>Fasciolidae</taxon>
        <taxon>Fasciolopsis</taxon>
    </lineage>
</organism>
<evidence type="ECO:0000256" key="9">
    <source>
        <dbReference type="ARBA" id="ARBA00029877"/>
    </source>
</evidence>
<dbReference type="SUPFAM" id="SSF54236">
    <property type="entry name" value="Ubiquitin-like"/>
    <property type="match status" value="1"/>
</dbReference>
<dbReference type="InterPro" id="IPR029071">
    <property type="entry name" value="Ubiquitin-like_domsf"/>
</dbReference>
<evidence type="ECO:0000256" key="7">
    <source>
        <dbReference type="ARBA" id="ARBA00022801"/>
    </source>
</evidence>
<dbReference type="OrthoDB" id="333239at2759"/>
<feature type="domain" description="USP" evidence="13">
    <location>
        <begin position="118"/>
        <end position="148"/>
    </location>
</feature>
<dbReference type="Gene3D" id="3.90.70.10">
    <property type="entry name" value="Cysteine proteinases"/>
    <property type="match status" value="1"/>
</dbReference>
<evidence type="ECO:0000256" key="2">
    <source>
        <dbReference type="ARBA" id="ARBA00008739"/>
    </source>
</evidence>